<dbReference type="GO" id="GO:0005524">
    <property type="term" value="F:ATP binding"/>
    <property type="evidence" value="ECO:0007669"/>
    <property type="project" value="UniProtKB-KW"/>
</dbReference>
<dbReference type="SMART" id="SM00382">
    <property type="entry name" value="AAA"/>
    <property type="match status" value="1"/>
</dbReference>
<proteinExistence type="inferred from homology"/>
<keyword evidence="6" id="KW-0547">Nucleotide-binding</keyword>
<reference evidence="12" key="1">
    <citation type="journal article" date="2019" name="Int. J. Syst. Evol. Microbiol.">
        <title>The Global Catalogue of Microorganisms (GCM) 10K type strain sequencing project: providing services to taxonomists for standard genome sequencing and annotation.</title>
        <authorList>
            <consortium name="The Broad Institute Genomics Platform"/>
            <consortium name="The Broad Institute Genome Sequencing Center for Infectious Disease"/>
            <person name="Wu L."/>
            <person name="Ma J."/>
        </authorList>
    </citation>
    <scope>NUCLEOTIDE SEQUENCE [LARGE SCALE GENOMIC DNA]</scope>
    <source>
        <strain evidence="12">NBRC 103166</strain>
    </source>
</reference>
<keyword evidence="3" id="KW-0813">Transport</keyword>
<evidence type="ECO:0000256" key="2">
    <source>
        <dbReference type="ARBA" id="ARBA00005417"/>
    </source>
</evidence>
<dbReference type="PANTHER" id="PTHR43776:SF4">
    <property type="entry name" value="PUTRESCINE EXPORT SYSTEM ATP-BINDING PROTEIN SAPF"/>
    <property type="match status" value="1"/>
</dbReference>
<dbReference type="CDD" id="cd03257">
    <property type="entry name" value="ABC_NikE_OppD_transporters"/>
    <property type="match status" value="1"/>
</dbReference>
<comment type="caution">
    <text evidence="11">The sequence shown here is derived from an EMBL/GenBank/DDBJ whole genome shotgun (WGS) entry which is preliminary data.</text>
</comment>
<dbReference type="SUPFAM" id="SSF52540">
    <property type="entry name" value="P-loop containing nucleoside triphosphate hydrolases"/>
    <property type="match status" value="1"/>
</dbReference>
<evidence type="ECO:0000256" key="1">
    <source>
        <dbReference type="ARBA" id="ARBA00004417"/>
    </source>
</evidence>
<evidence type="ECO:0000259" key="10">
    <source>
        <dbReference type="PROSITE" id="PS50893"/>
    </source>
</evidence>
<dbReference type="EMBL" id="BSPQ01000013">
    <property type="protein sequence ID" value="GLS91336.1"/>
    <property type="molecule type" value="Genomic_DNA"/>
</dbReference>
<evidence type="ECO:0000256" key="6">
    <source>
        <dbReference type="ARBA" id="ARBA00022741"/>
    </source>
</evidence>
<organism evidence="11 12">
    <name type="scientific">Psychromonas marina</name>
    <dbReference type="NCBI Taxonomy" id="88364"/>
    <lineage>
        <taxon>Bacteria</taxon>
        <taxon>Pseudomonadati</taxon>
        <taxon>Pseudomonadota</taxon>
        <taxon>Gammaproteobacteria</taxon>
        <taxon>Alteromonadales</taxon>
        <taxon>Psychromonadaceae</taxon>
        <taxon>Psychromonas</taxon>
    </lineage>
</organism>
<dbReference type="PANTHER" id="PTHR43776">
    <property type="entry name" value="TRANSPORT ATP-BINDING PROTEIN"/>
    <property type="match status" value="1"/>
</dbReference>
<evidence type="ECO:0000256" key="3">
    <source>
        <dbReference type="ARBA" id="ARBA00022448"/>
    </source>
</evidence>
<evidence type="ECO:0000256" key="8">
    <source>
        <dbReference type="ARBA" id="ARBA00023136"/>
    </source>
</evidence>
<dbReference type="InterPro" id="IPR003439">
    <property type="entry name" value="ABC_transporter-like_ATP-bd"/>
</dbReference>
<dbReference type="InterPro" id="IPR003593">
    <property type="entry name" value="AAA+_ATPase"/>
</dbReference>
<keyword evidence="8" id="KW-0472">Membrane</keyword>
<dbReference type="Pfam" id="PF00005">
    <property type="entry name" value="ABC_tran"/>
    <property type="match status" value="1"/>
</dbReference>
<gene>
    <name evidence="11" type="primary">sapF</name>
    <name evidence="11" type="ORF">GCM10007916_24050</name>
</gene>
<dbReference type="PROSITE" id="PS50893">
    <property type="entry name" value="ABC_TRANSPORTER_2"/>
    <property type="match status" value="1"/>
</dbReference>
<dbReference type="RefSeq" id="WP_284204455.1">
    <property type="nucleotide sequence ID" value="NZ_BSPQ01000013.1"/>
</dbReference>
<dbReference type="InterPro" id="IPR050319">
    <property type="entry name" value="ABC_transp_ATP-bind"/>
</dbReference>
<dbReference type="Proteomes" id="UP001157353">
    <property type="component" value="Unassembled WGS sequence"/>
</dbReference>
<dbReference type="Gene3D" id="3.40.50.300">
    <property type="entry name" value="P-loop containing nucleotide triphosphate hydrolases"/>
    <property type="match status" value="1"/>
</dbReference>
<accession>A0ABQ6E2X3</accession>
<evidence type="ECO:0000256" key="5">
    <source>
        <dbReference type="ARBA" id="ARBA00022519"/>
    </source>
</evidence>
<comment type="similarity">
    <text evidence="2">Belongs to the ABC transporter superfamily.</text>
</comment>
<feature type="domain" description="ABC transporter" evidence="10">
    <location>
        <begin position="5"/>
        <end position="250"/>
    </location>
</feature>
<protein>
    <submittedName>
        <fullName evidence="11">ABC transporter ATP-binding protein</fullName>
    </submittedName>
</protein>
<feature type="region of interest" description="Disordered" evidence="9">
    <location>
        <begin position="240"/>
        <end position="259"/>
    </location>
</feature>
<evidence type="ECO:0000313" key="12">
    <source>
        <dbReference type="Proteomes" id="UP001157353"/>
    </source>
</evidence>
<keyword evidence="5" id="KW-0997">Cell inner membrane</keyword>
<keyword evidence="7 11" id="KW-0067">ATP-binding</keyword>
<comment type="subcellular location">
    <subcellularLocation>
        <location evidence="1">Cell inner membrane</location>
        <topology evidence="1">Peripheral membrane protein</topology>
    </subcellularLocation>
</comment>
<evidence type="ECO:0000256" key="9">
    <source>
        <dbReference type="SAM" id="MobiDB-lite"/>
    </source>
</evidence>
<evidence type="ECO:0000256" key="7">
    <source>
        <dbReference type="ARBA" id="ARBA00022840"/>
    </source>
</evidence>
<keyword evidence="12" id="KW-1185">Reference proteome</keyword>
<evidence type="ECO:0000313" key="11">
    <source>
        <dbReference type="EMBL" id="GLS91336.1"/>
    </source>
</evidence>
<keyword evidence="4" id="KW-1003">Cell membrane</keyword>
<name>A0ABQ6E2X3_9GAMM</name>
<evidence type="ECO:0000256" key="4">
    <source>
        <dbReference type="ARBA" id="ARBA00022475"/>
    </source>
</evidence>
<dbReference type="InterPro" id="IPR027417">
    <property type="entry name" value="P-loop_NTPase"/>
</dbReference>
<sequence>MQTLLNINNLCKTYRRSNGIFSSTLQYAYRDVNFSLDKGKTVSIIGESGSGKSTLVQTIAGLRTQSSGDIYLQGQSLRNISVQDRCKSIRMLFHAPSESLNPKATIGRILTAPLKLNSNMTAIQQQQQIKNTLSLVGLLPDYLSFYPNMLSSVQQHQVALARAMILDPDIIIADEILAGLDISLRFKLINLLLKIQEQKGVSFIVVAHNMSLVRHISDHIIVMNDGEIVENDITENVYNSPKSSKTKHLLQSHKPDYRK</sequence>